<name>A0ABQ7ZDK5_BRANA</name>
<dbReference type="PANTHER" id="PTHR11846">
    <property type="entry name" value="ADENYLOSUCCINATE SYNTHETASE"/>
    <property type="match status" value="1"/>
</dbReference>
<evidence type="ECO:0000256" key="4">
    <source>
        <dbReference type="ARBA" id="ARBA00022755"/>
    </source>
</evidence>
<evidence type="ECO:0000256" key="2">
    <source>
        <dbReference type="ARBA" id="ARBA00022723"/>
    </source>
</evidence>
<feature type="non-terminal residue" evidence="7">
    <location>
        <position position="1"/>
    </location>
</feature>
<dbReference type="InterPro" id="IPR042111">
    <property type="entry name" value="Adenylosuccinate_synth_dom3"/>
</dbReference>
<dbReference type="Gene3D" id="3.40.440.10">
    <property type="entry name" value="Adenylosuccinate Synthetase, subunit A, domain 1"/>
    <property type="match status" value="1"/>
</dbReference>
<reference evidence="7 8" key="1">
    <citation type="submission" date="2021-05" db="EMBL/GenBank/DDBJ databases">
        <title>Genome Assembly of Synthetic Allotetraploid Brassica napus Reveals Homoeologous Exchanges between Subgenomes.</title>
        <authorList>
            <person name="Davis J.T."/>
        </authorList>
    </citation>
    <scope>NUCLEOTIDE SEQUENCE [LARGE SCALE GENOMIC DNA]</scope>
    <source>
        <strain evidence="8">cv. Da-Ae</strain>
        <tissue evidence="7">Seedling</tissue>
    </source>
</reference>
<keyword evidence="8" id="KW-1185">Reference proteome</keyword>
<keyword evidence="1" id="KW-0436">Ligase</keyword>
<evidence type="ECO:0000256" key="6">
    <source>
        <dbReference type="ARBA" id="ARBA00023134"/>
    </source>
</evidence>
<dbReference type="SUPFAM" id="SSF52540">
    <property type="entry name" value="P-loop containing nucleoside triphosphate hydrolases"/>
    <property type="match status" value="1"/>
</dbReference>
<sequence length="272" mass="30341">SLSVTADSTTTEPLARIESLSGVLGKGKLVVILAQHFDIVARCQVKSSHLYPQILVTVNLRESQTLVLKVVNFISSKLQTFLWFVVELMLETLYTTRSLLYTLCLEEDTTCVIGNGVVVHLPGLFKEIEPLVSCKGMILLLDRAHLLLMVSACKVIHRHNQERDRLTGVWHKNWSSSSEINGKLDVLSDLEEIQLGVAYKKSDGTRVESFPVSVKVLKLCLNVKMYEVLPGWKSDLPKAAQQYVERIEELVGVPIHYIGIGIGPGRDALIHK</sequence>
<keyword evidence="6" id="KW-0342">GTP-binding</keyword>
<keyword evidence="4" id="KW-0658">Purine biosynthesis</keyword>
<evidence type="ECO:0000256" key="1">
    <source>
        <dbReference type="ARBA" id="ARBA00022598"/>
    </source>
</evidence>
<dbReference type="Gene3D" id="3.90.170.10">
    <property type="entry name" value="Adenylosuccinate Synthetase, subunit A, domain 3"/>
    <property type="match status" value="1"/>
</dbReference>
<organism evidence="7 8">
    <name type="scientific">Brassica napus</name>
    <name type="common">Rape</name>
    <dbReference type="NCBI Taxonomy" id="3708"/>
    <lineage>
        <taxon>Eukaryota</taxon>
        <taxon>Viridiplantae</taxon>
        <taxon>Streptophyta</taxon>
        <taxon>Embryophyta</taxon>
        <taxon>Tracheophyta</taxon>
        <taxon>Spermatophyta</taxon>
        <taxon>Magnoliopsida</taxon>
        <taxon>eudicotyledons</taxon>
        <taxon>Gunneridae</taxon>
        <taxon>Pentapetalae</taxon>
        <taxon>rosids</taxon>
        <taxon>malvids</taxon>
        <taxon>Brassicales</taxon>
        <taxon>Brassicaceae</taxon>
        <taxon>Brassiceae</taxon>
        <taxon>Brassica</taxon>
    </lineage>
</organism>
<dbReference type="SMART" id="SM00788">
    <property type="entry name" value="Adenylsucc_synt"/>
    <property type="match status" value="1"/>
</dbReference>
<keyword evidence="2" id="KW-0479">Metal-binding</keyword>
<dbReference type="Proteomes" id="UP000824890">
    <property type="component" value="Unassembled WGS sequence"/>
</dbReference>
<evidence type="ECO:0000313" key="7">
    <source>
        <dbReference type="EMBL" id="KAH0878297.1"/>
    </source>
</evidence>
<comment type="caution">
    <text evidence="7">The sequence shown here is derived from an EMBL/GenBank/DDBJ whole genome shotgun (WGS) entry which is preliminary data.</text>
</comment>
<accession>A0ABQ7ZDK5</accession>
<keyword evidence="3" id="KW-0547">Nucleotide-binding</keyword>
<dbReference type="PANTHER" id="PTHR11846:SF0">
    <property type="entry name" value="ADENYLOSUCCINATE SYNTHETASE"/>
    <property type="match status" value="1"/>
</dbReference>
<dbReference type="InterPro" id="IPR027417">
    <property type="entry name" value="P-loop_NTPase"/>
</dbReference>
<proteinExistence type="predicted"/>
<evidence type="ECO:0000313" key="8">
    <source>
        <dbReference type="Proteomes" id="UP000824890"/>
    </source>
</evidence>
<dbReference type="InterPro" id="IPR042109">
    <property type="entry name" value="Adenylosuccinate_synth_dom1"/>
</dbReference>
<dbReference type="EMBL" id="JAGKQM010000015">
    <property type="protein sequence ID" value="KAH0878297.1"/>
    <property type="molecule type" value="Genomic_DNA"/>
</dbReference>
<keyword evidence="5" id="KW-0460">Magnesium</keyword>
<gene>
    <name evidence="7" type="ORF">HID58_065691</name>
</gene>
<evidence type="ECO:0000256" key="3">
    <source>
        <dbReference type="ARBA" id="ARBA00022741"/>
    </source>
</evidence>
<dbReference type="InterPro" id="IPR001114">
    <property type="entry name" value="Adenylosuccinate_synthetase"/>
</dbReference>
<dbReference type="Pfam" id="PF00709">
    <property type="entry name" value="Adenylsucc_synt"/>
    <property type="match status" value="1"/>
</dbReference>
<protein>
    <recommendedName>
        <fullName evidence="9">Adenylosuccinate synthetase</fullName>
    </recommendedName>
</protein>
<evidence type="ECO:0008006" key="9">
    <source>
        <dbReference type="Google" id="ProtNLM"/>
    </source>
</evidence>
<evidence type="ECO:0000256" key="5">
    <source>
        <dbReference type="ARBA" id="ARBA00022842"/>
    </source>
</evidence>